<comment type="caution">
    <text evidence="5">The sequence shown here is derived from an EMBL/GenBank/DDBJ whole genome shotgun (WGS) entry which is preliminary data.</text>
</comment>
<dbReference type="GO" id="GO:0043565">
    <property type="term" value="F:sequence-specific DNA binding"/>
    <property type="evidence" value="ECO:0007669"/>
    <property type="project" value="InterPro"/>
</dbReference>
<evidence type="ECO:0000256" key="1">
    <source>
        <dbReference type="ARBA" id="ARBA00023015"/>
    </source>
</evidence>
<dbReference type="Gene3D" id="2.60.120.10">
    <property type="entry name" value="Jelly Rolls"/>
    <property type="match status" value="1"/>
</dbReference>
<dbReference type="Pfam" id="PF12833">
    <property type="entry name" value="HTH_18"/>
    <property type="match status" value="1"/>
</dbReference>
<name>A0A931FBY3_9ENTE</name>
<dbReference type="InterPro" id="IPR011051">
    <property type="entry name" value="RmlC_Cupin_sf"/>
</dbReference>
<dbReference type="GO" id="GO:0003700">
    <property type="term" value="F:DNA-binding transcription factor activity"/>
    <property type="evidence" value="ECO:0007669"/>
    <property type="project" value="InterPro"/>
</dbReference>
<dbReference type="Gene3D" id="1.10.10.60">
    <property type="entry name" value="Homeodomain-like"/>
    <property type="match status" value="1"/>
</dbReference>
<protein>
    <submittedName>
        <fullName evidence="5">Helix-turn-helix transcriptional regulator</fullName>
    </submittedName>
</protein>
<dbReference type="InterPro" id="IPR018062">
    <property type="entry name" value="HTH_AraC-typ_CS"/>
</dbReference>
<dbReference type="PROSITE" id="PS00041">
    <property type="entry name" value="HTH_ARAC_FAMILY_1"/>
    <property type="match status" value="1"/>
</dbReference>
<evidence type="ECO:0000313" key="6">
    <source>
        <dbReference type="Proteomes" id="UP000637757"/>
    </source>
</evidence>
<dbReference type="Proteomes" id="UP000637757">
    <property type="component" value="Unassembled WGS sequence"/>
</dbReference>
<keyword evidence="1" id="KW-0805">Transcription regulation</keyword>
<evidence type="ECO:0000256" key="3">
    <source>
        <dbReference type="ARBA" id="ARBA00023163"/>
    </source>
</evidence>
<reference evidence="5" key="1">
    <citation type="submission" date="2020-09" db="EMBL/GenBank/DDBJ databases">
        <title>Genomic insights into the novelty and pathogenicity of a unique biofilm-forming Enterococcus sp. bacteria (Enterococcus lacertideformus) identified in reptiles.</title>
        <authorList>
            <person name="Agius J.E."/>
            <person name="Phalen D.N."/>
            <person name="Rose K."/>
            <person name="Eden J.-S."/>
        </authorList>
    </citation>
    <scope>NUCLEOTIDE SEQUENCE</scope>
    <source>
        <strain evidence="5">PHRS 0518</strain>
    </source>
</reference>
<organism evidence="5 6">
    <name type="scientific">Enterococcus lacertideformus</name>
    <dbReference type="NCBI Taxonomy" id="2771493"/>
    <lineage>
        <taxon>Bacteria</taxon>
        <taxon>Bacillati</taxon>
        <taxon>Bacillota</taxon>
        <taxon>Bacilli</taxon>
        <taxon>Lactobacillales</taxon>
        <taxon>Enterococcaceae</taxon>
        <taxon>Enterococcus</taxon>
    </lineage>
</organism>
<dbReference type="PROSITE" id="PS01124">
    <property type="entry name" value="HTH_ARAC_FAMILY_2"/>
    <property type="match status" value="1"/>
</dbReference>
<dbReference type="PANTHER" id="PTHR43280">
    <property type="entry name" value="ARAC-FAMILY TRANSCRIPTIONAL REGULATOR"/>
    <property type="match status" value="1"/>
</dbReference>
<dbReference type="PANTHER" id="PTHR43280:SF28">
    <property type="entry name" value="HTH-TYPE TRANSCRIPTIONAL ACTIVATOR RHAS"/>
    <property type="match status" value="1"/>
</dbReference>
<keyword evidence="3" id="KW-0804">Transcription</keyword>
<gene>
    <name evidence="5" type="ORF">IC227_07065</name>
</gene>
<dbReference type="InterPro" id="IPR018060">
    <property type="entry name" value="HTH_AraC"/>
</dbReference>
<dbReference type="SMART" id="SM00342">
    <property type="entry name" value="HTH_ARAC"/>
    <property type="match status" value="1"/>
</dbReference>
<proteinExistence type="predicted"/>
<feature type="domain" description="HTH araC/xylS-type" evidence="4">
    <location>
        <begin position="196"/>
        <end position="294"/>
    </location>
</feature>
<dbReference type="SUPFAM" id="SSF46689">
    <property type="entry name" value="Homeodomain-like"/>
    <property type="match status" value="1"/>
</dbReference>
<dbReference type="AlphaFoldDB" id="A0A931FBY3"/>
<evidence type="ECO:0000259" key="4">
    <source>
        <dbReference type="PROSITE" id="PS01124"/>
    </source>
</evidence>
<evidence type="ECO:0000313" key="5">
    <source>
        <dbReference type="EMBL" id="MBF8808113.1"/>
    </source>
</evidence>
<dbReference type="InterPro" id="IPR009057">
    <property type="entry name" value="Homeodomain-like_sf"/>
</dbReference>
<accession>A0A931FBY3</accession>
<evidence type="ECO:0000256" key="2">
    <source>
        <dbReference type="ARBA" id="ARBA00023125"/>
    </source>
</evidence>
<dbReference type="EMBL" id="JADAKE010000016">
    <property type="protein sequence ID" value="MBF8808113.1"/>
    <property type="molecule type" value="Genomic_DNA"/>
</dbReference>
<dbReference type="InterPro" id="IPR014710">
    <property type="entry name" value="RmlC-like_jellyroll"/>
</dbReference>
<keyword evidence="6" id="KW-1185">Reference proteome</keyword>
<sequence>MLTRSKKEIASQKYEEVLKIRSIITTYYFEFSKDYHFPGERHNFWEMVYVDRGPVQVYANGKKSILETKEIIFHKQNEFHEIGSNGIQASNALIVTFATDSPIINMLENIQIKTTPQMQYIIRDYLKLVHTTFNHLGYLYVPNNYDQNIETYLKIDRIHTKLKELLLLILSTFFSSDKNKSKENLLNIYYSSKQVTEIIDFMLDSLEKNLVLDDFSKVFILNKSKLQKIFKQSTGIGVMKYFKLLKIELSKRLIRERDLNFSQIADLLAFNSVHHFSYSFKQCTGMSPSEYSKSIKDEENRLVENAVKRLRREDYDN</sequence>
<keyword evidence="2" id="KW-0238">DNA-binding</keyword>
<dbReference type="SUPFAM" id="SSF51182">
    <property type="entry name" value="RmlC-like cupins"/>
    <property type="match status" value="1"/>
</dbReference>